<dbReference type="Pfam" id="PF11706">
    <property type="entry name" value="zf-CGNR"/>
    <property type="match status" value="1"/>
</dbReference>
<dbReference type="OrthoDB" id="9808437at2"/>
<dbReference type="Proteomes" id="UP000241158">
    <property type="component" value="Unassembled WGS sequence"/>
</dbReference>
<dbReference type="InterPro" id="IPR010852">
    <property type="entry name" value="ABATE"/>
</dbReference>
<evidence type="ECO:0000313" key="3">
    <source>
        <dbReference type="Proteomes" id="UP000241158"/>
    </source>
</evidence>
<dbReference type="Gene3D" id="1.10.3300.10">
    <property type="entry name" value="Jann2411-like domain"/>
    <property type="match status" value="1"/>
</dbReference>
<dbReference type="RefSeq" id="WP_106719448.1">
    <property type="nucleotide sequence ID" value="NZ_JACHXT010000001.1"/>
</dbReference>
<comment type="caution">
    <text evidence="2">The sequence shown here is derived from an EMBL/GenBank/DDBJ whole genome shotgun (WGS) entry which is preliminary data.</text>
</comment>
<reference evidence="3" key="1">
    <citation type="submission" date="2017-11" db="EMBL/GenBank/DDBJ databases">
        <authorList>
            <person name="Kuznetsova I."/>
            <person name="Sazanova A."/>
            <person name="Chirak E."/>
            <person name="Safronova V."/>
            <person name="Willems A."/>
        </authorList>
    </citation>
    <scope>NUCLEOTIDE SEQUENCE [LARGE SCALE GENOMIC DNA]</scope>
    <source>
        <strain evidence="3">PEPV15</strain>
    </source>
</reference>
<evidence type="ECO:0000313" key="2">
    <source>
        <dbReference type="EMBL" id="PSH54926.1"/>
    </source>
</evidence>
<dbReference type="InterPro" id="IPR021005">
    <property type="entry name" value="Znf_CGNR"/>
</dbReference>
<dbReference type="PANTHER" id="PTHR35525">
    <property type="entry name" value="BLL6575 PROTEIN"/>
    <property type="match status" value="1"/>
</dbReference>
<accession>A0A2P7AL57</accession>
<feature type="domain" description="Zinc finger CGNR" evidence="1">
    <location>
        <begin position="152"/>
        <end position="192"/>
    </location>
</feature>
<dbReference type="EMBL" id="PGGN01000007">
    <property type="protein sequence ID" value="PSH54926.1"/>
    <property type="molecule type" value="Genomic_DNA"/>
</dbReference>
<sequence>MSFEWNAHRFSGGVLALDLANTVIFREDRKRCLDRFADPAEVPRFAEAAAIFRNGEWGRVRFHAPKSQDGIKALIDVREVVNRLFRDAAGHARIRADYFSEFLHIGSNVVGEEWSEESLGLPSLSDRIRDLSLGAAAFLSALRLLDPARLERIKICPNCHWLYFDESRNRSRRWCDMNVCGNRAKARRHYVRSLGHAGNDHA</sequence>
<dbReference type="SUPFAM" id="SSF160904">
    <property type="entry name" value="Jann2411-like"/>
    <property type="match status" value="1"/>
</dbReference>
<protein>
    <recommendedName>
        <fullName evidence="1">Zinc finger CGNR domain-containing protein</fullName>
    </recommendedName>
</protein>
<evidence type="ECO:0000259" key="1">
    <source>
        <dbReference type="Pfam" id="PF11706"/>
    </source>
</evidence>
<organism evidence="2 3">
    <name type="scientific">Phyllobacterium endophyticum</name>
    <dbReference type="NCBI Taxonomy" id="1149773"/>
    <lineage>
        <taxon>Bacteria</taxon>
        <taxon>Pseudomonadati</taxon>
        <taxon>Pseudomonadota</taxon>
        <taxon>Alphaproteobacteria</taxon>
        <taxon>Hyphomicrobiales</taxon>
        <taxon>Phyllobacteriaceae</taxon>
        <taxon>Phyllobacterium</taxon>
    </lineage>
</organism>
<proteinExistence type="predicted"/>
<name>A0A2P7AL57_9HYPH</name>
<gene>
    <name evidence="2" type="ORF">CU100_25545</name>
</gene>
<keyword evidence="3" id="KW-1185">Reference proteome</keyword>
<dbReference type="AlphaFoldDB" id="A0A2P7AL57"/>
<dbReference type="InterPro" id="IPR023286">
    <property type="entry name" value="ABATE_dom_sf"/>
</dbReference>
<dbReference type="Pfam" id="PF07336">
    <property type="entry name" value="ABATE"/>
    <property type="match status" value="1"/>
</dbReference>
<dbReference type="PANTHER" id="PTHR35525:SF3">
    <property type="entry name" value="BLL6575 PROTEIN"/>
    <property type="match status" value="1"/>
</dbReference>